<gene>
    <name evidence="1" type="ORF">S01H4_31123</name>
</gene>
<comment type="caution">
    <text evidence="1">The sequence shown here is derived from an EMBL/GenBank/DDBJ whole genome shotgun (WGS) entry which is preliminary data.</text>
</comment>
<evidence type="ECO:0000313" key="1">
    <source>
        <dbReference type="EMBL" id="GAG77932.1"/>
    </source>
</evidence>
<feature type="non-terminal residue" evidence="1">
    <location>
        <position position="280"/>
    </location>
</feature>
<dbReference type="EMBL" id="BART01016136">
    <property type="protein sequence ID" value="GAG77932.1"/>
    <property type="molecule type" value="Genomic_DNA"/>
</dbReference>
<sequence>MKIGIYHPFNDLPDNYSLSHVVREQMYMIMENGHDCTFFCSTGFKDVVPEGVEVLDILPRGGKAEEIVGVVGSHLDAFDYIFTHDVVYISSYKNHDAAIRILIETHPNIKWLHWSHSAPNPSDPRKPMKNSTYIGLNQWDMPRLAEQFGIPEGACRLVYNSVSSDLFNEWHPFTKQIVDKHSLLDCDILMIQPLDTGRFDSKGGHHVIKLVEKLRERRLNAKVVFINAAANDEGRRKQVDGWVKDKEDYVVFTSLEDKKYEVVVPRRVVRELMQVGNVFP</sequence>
<protein>
    <recommendedName>
        <fullName evidence="2">Glycosyltransferase subfamily 4-like N-terminal domain-containing protein</fullName>
    </recommendedName>
</protein>
<proteinExistence type="predicted"/>
<name>X1B9H2_9ZZZZ</name>
<organism evidence="1">
    <name type="scientific">marine sediment metagenome</name>
    <dbReference type="NCBI Taxonomy" id="412755"/>
    <lineage>
        <taxon>unclassified sequences</taxon>
        <taxon>metagenomes</taxon>
        <taxon>ecological metagenomes</taxon>
    </lineage>
</organism>
<evidence type="ECO:0008006" key="2">
    <source>
        <dbReference type="Google" id="ProtNLM"/>
    </source>
</evidence>
<accession>X1B9H2</accession>
<reference evidence="1" key="1">
    <citation type="journal article" date="2014" name="Front. Microbiol.">
        <title>High frequency of phylogenetically diverse reductive dehalogenase-homologous genes in deep subseafloor sedimentary metagenomes.</title>
        <authorList>
            <person name="Kawai M."/>
            <person name="Futagami T."/>
            <person name="Toyoda A."/>
            <person name="Takaki Y."/>
            <person name="Nishi S."/>
            <person name="Hori S."/>
            <person name="Arai W."/>
            <person name="Tsubouchi T."/>
            <person name="Morono Y."/>
            <person name="Uchiyama I."/>
            <person name="Ito T."/>
            <person name="Fujiyama A."/>
            <person name="Inagaki F."/>
            <person name="Takami H."/>
        </authorList>
    </citation>
    <scope>NUCLEOTIDE SEQUENCE</scope>
    <source>
        <strain evidence="1">Expedition CK06-06</strain>
    </source>
</reference>
<dbReference type="SUPFAM" id="SSF53756">
    <property type="entry name" value="UDP-Glycosyltransferase/glycogen phosphorylase"/>
    <property type="match status" value="1"/>
</dbReference>
<dbReference type="AlphaFoldDB" id="X1B9H2"/>